<evidence type="ECO:0008006" key="3">
    <source>
        <dbReference type="Google" id="ProtNLM"/>
    </source>
</evidence>
<organism evidence="1 2">
    <name type="scientific">Sphingomonas sanxanigenens DSM 19645 = NX02</name>
    <dbReference type="NCBI Taxonomy" id="1123269"/>
    <lineage>
        <taxon>Bacteria</taxon>
        <taxon>Pseudomonadati</taxon>
        <taxon>Pseudomonadota</taxon>
        <taxon>Alphaproteobacteria</taxon>
        <taxon>Sphingomonadales</taxon>
        <taxon>Sphingomonadaceae</taxon>
        <taxon>Sphingomonas</taxon>
    </lineage>
</organism>
<proteinExistence type="predicted"/>
<dbReference type="Proteomes" id="UP000018851">
    <property type="component" value="Chromosome"/>
</dbReference>
<dbReference type="KEGG" id="ssan:NX02_08865"/>
<sequence length="277" mass="30275">MPPITILQAYEAPSLPGWIARCLDSVRQWAAARSYGYAFTDRFFEAVPDWFRAICGPQTGPMTDIARLVLMQRLFDRGAGFVVWIDADVLIFDPDSLAIDATPGFFGIRERALLLDRNRCPTIGPENINGAILGSAPDDPRFATYRWAVEEIVRRHTDGPIPRTIAGPQLLTRMATRHPFPAIDHVGLLTPAMIAEIAAGGSDLCGRYMAAFGSPLAAANLCHFYRDAVSDARRRRFDDAMDRAITLLVETRGAVVNDLLADGDACAPTGIARSEGV</sequence>
<dbReference type="AlphaFoldDB" id="W0A8V6"/>
<accession>W0A8V6</accession>
<name>W0A8V6_9SPHN</name>
<evidence type="ECO:0000313" key="2">
    <source>
        <dbReference type="Proteomes" id="UP000018851"/>
    </source>
</evidence>
<dbReference type="eggNOG" id="ENOG5032R5Q">
    <property type="taxonomic scope" value="Bacteria"/>
</dbReference>
<dbReference type="STRING" id="1123269.NX02_08865"/>
<evidence type="ECO:0000313" key="1">
    <source>
        <dbReference type="EMBL" id="AHE53496.1"/>
    </source>
</evidence>
<keyword evidence="2" id="KW-1185">Reference proteome</keyword>
<protein>
    <recommendedName>
        <fullName evidence="3">Nucleotide-diphospho-sugar transferase domain-containing protein</fullName>
    </recommendedName>
</protein>
<dbReference type="EMBL" id="CP006644">
    <property type="protein sequence ID" value="AHE53496.1"/>
    <property type="molecule type" value="Genomic_DNA"/>
</dbReference>
<dbReference type="PATRIC" id="fig|1123269.5.peg.1739"/>
<dbReference type="RefSeq" id="WP_025291752.1">
    <property type="nucleotide sequence ID" value="NZ_CP006644.1"/>
</dbReference>
<dbReference type="OrthoDB" id="195155at2"/>
<gene>
    <name evidence="1" type="ORF">NX02_08865</name>
</gene>
<reference evidence="1 2" key="1">
    <citation type="submission" date="2013-07" db="EMBL/GenBank/DDBJ databases">
        <title>Completed genome of Sphingomonas sanxanigenens NX02.</title>
        <authorList>
            <person name="Ma T."/>
            <person name="Huang H."/>
            <person name="Wu M."/>
            <person name="Li X."/>
            <person name="Li G."/>
        </authorList>
    </citation>
    <scope>NUCLEOTIDE SEQUENCE [LARGE SCALE GENOMIC DNA]</scope>
    <source>
        <strain evidence="1 2">NX02</strain>
    </source>
</reference>
<dbReference type="HOGENOM" id="CLU_1056196_0_0_5"/>